<gene>
    <name evidence="1" type="ORF">NGRA_3123</name>
</gene>
<dbReference type="AlphaFoldDB" id="A0A9P6GW35"/>
<dbReference type="InterPro" id="IPR021109">
    <property type="entry name" value="Peptidase_aspartic_dom_sf"/>
</dbReference>
<comment type="caution">
    <text evidence="1">The sequence shown here is derived from an EMBL/GenBank/DDBJ whole genome shotgun (WGS) entry which is preliminary data.</text>
</comment>
<dbReference type="CDD" id="cd00303">
    <property type="entry name" value="retropepsin_like"/>
    <property type="match status" value="1"/>
</dbReference>
<feature type="non-terminal residue" evidence="1">
    <location>
        <position position="301"/>
    </location>
</feature>
<dbReference type="SUPFAM" id="SSF50630">
    <property type="entry name" value="Acid proteases"/>
    <property type="match status" value="1"/>
</dbReference>
<sequence length="301" mass="34039">MIDTGANRTFISLQALPISLSQKFIHAKQKTASLADGHSSISILGTLELNIIVGDMTTSIETHVVKELCTDCILEMDFISKYKFVINATERTVSMCDRNKCITLEFDVKQERTRYPARTIRYTYIPPGRTVAIPVNLGISSAEVSFHPSYQLARRSPMILLNNMTIVDQQKSHIALYNPTSYPYALPKGIILGTTTVPTLSFNKCLSINRQLVDDNITKLIQHITDSTRVGKIKQILHYHERLFDTSKPAIVINVKPHEIKTLDHPPPSSRPYHSTPQKEEEMYNIVQGLLYHGLIRKSYS</sequence>
<evidence type="ECO:0000313" key="2">
    <source>
        <dbReference type="Proteomes" id="UP000740883"/>
    </source>
</evidence>
<keyword evidence="2" id="KW-1185">Reference proteome</keyword>
<dbReference type="OrthoDB" id="10053420at2759"/>
<evidence type="ECO:0000313" key="1">
    <source>
        <dbReference type="EMBL" id="KAF9760566.1"/>
    </source>
</evidence>
<protein>
    <submittedName>
        <fullName evidence="1">Uncharacterized protein</fullName>
    </submittedName>
</protein>
<accession>A0A9P6GW35</accession>
<organism evidence="1 2">
    <name type="scientific">Nosema granulosis</name>
    <dbReference type="NCBI Taxonomy" id="83296"/>
    <lineage>
        <taxon>Eukaryota</taxon>
        <taxon>Fungi</taxon>
        <taxon>Fungi incertae sedis</taxon>
        <taxon>Microsporidia</taxon>
        <taxon>Nosematidae</taxon>
        <taxon>Nosema</taxon>
    </lineage>
</organism>
<reference evidence="1 2" key="1">
    <citation type="journal article" date="2020" name="Genome Biol. Evol.">
        <title>Comparative genomics of strictly vertically transmitted, feminizing microsporidia endosymbionts of amphipod crustaceans.</title>
        <authorList>
            <person name="Cormier A."/>
            <person name="Chebbi M.A."/>
            <person name="Giraud I."/>
            <person name="Wattier R."/>
            <person name="Teixeira M."/>
            <person name="Gilbert C."/>
            <person name="Rigaud T."/>
            <person name="Cordaux R."/>
        </authorList>
    </citation>
    <scope>NUCLEOTIDE SEQUENCE [LARGE SCALE GENOMIC DNA]</scope>
    <source>
        <strain evidence="1 2">Ou3-Ou53</strain>
    </source>
</reference>
<dbReference type="Proteomes" id="UP000740883">
    <property type="component" value="Unassembled WGS sequence"/>
</dbReference>
<name>A0A9P6GW35_9MICR</name>
<dbReference type="EMBL" id="SBJO01000598">
    <property type="protein sequence ID" value="KAF9760566.1"/>
    <property type="molecule type" value="Genomic_DNA"/>
</dbReference>
<dbReference type="Gene3D" id="2.40.70.10">
    <property type="entry name" value="Acid Proteases"/>
    <property type="match status" value="1"/>
</dbReference>
<proteinExistence type="predicted"/>